<reference evidence="10 11" key="1">
    <citation type="journal article" date="2016" name="Nat. Commun.">
        <title>Thousands of microbial genomes shed light on interconnected biogeochemical processes in an aquifer system.</title>
        <authorList>
            <person name="Anantharaman K."/>
            <person name="Brown C.T."/>
            <person name="Hug L.A."/>
            <person name="Sharon I."/>
            <person name="Castelle C.J."/>
            <person name="Probst A.J."/>
            <person name="Thomas B.C."/>
            <person name="Singh A."/>
            <person name="Wilkins M.J."/>
            <person name="Karaoz U."/>
            <person name="Brodie E.L."/>
            <person name="Williams K.H."/>
            <person name="Hubbard S.S."/>
            <person name="Banfield J.F."/>
        </authorList>
    </citation>
    <scope>NUCLEOTIDE SEQUENCE [LARGE SCALE GENOMIC DNA]</scope>
</reference>
<keyword evidence="4" id="KW-0479">Metal-binding</keyword>
<keyword evidence="7" id="KW-0408">Iron</keyword>
<dbReference type="Pfam" id="PF00384">
    <property type="entry name" value="Molybdopterin"/>
    <property type="match status" value="1"/>
</dbReference>
<dbReference type="InterPro" id="IPR006963">
    <property type="entry name" value="Mopterin_OxRdtase_4Fe-4S_dom"/>
</dbReference>
<keyword evidence="3" id="KW-0500">Molybdenum</keyword>
<evidence type="ECO:0000256" key="1">
    <source>
        <dbReference type="ARBA" id="ARBA00010312"/>
    </source>
</evidence>
<dbReference type="PANTHER" id="PTHR43742">
    <property type="entry name" value="TRIMETHYLAMINE-N-OXIDE REDUCTASE"/>
    <property type="match status" value="1"/>
</dbReference>
<dbReference type="Gene3D" id="2.20.25.90">
    <property type="entry name" value="ADC-like domains"/>
    <property type="match status" value="1"/>
</dbReference>
<comment type="similarity">
    <text evidence="1">Belongs to the prokaryotic molybdopterin-containing oxidoreductase family.</text>
</comment>
<dbReference type="Gene3D" id="3.40.50.740">
    <property type="match status" value="1"/>
</dbReference>
<dbReference type="Gene3D" id="2.40.40.20">
    <property type="match status" value="1"/>
</dbReference>
<dbReference type="EMBL" id="MGDI01000001">
    <property type="protein sequence ID" value="OGL55448.1"/>
    <property type="molecule type" value="Genomic_DNA"/>
</dbReference>
<dbReference type="SUPFAM" id="SSF50692">
    <property type="entry name" value="ADC-like"/>
    <property type="match status" value="1"/>
</dbReference>
<evidence type="ECO:0000313" key="10">
    <source>
        <dbReference type="EMBL" id="OGL55448.1"/>
    </source>
</evidence>
<gene>
    <name evidence="10" type="ORF">A3G31_01385</name>
</gene>
<dbReference type="AlphaFoldDB" id="A0A1F7SQE5"/>
<evidence type="ECO:0000256" key="4">
    <source>
        <dbReference type="ARBA" id="ARBA00022723"/>
    </source>
</evidence>
<accession>A0A1F7SQE5</accession>
<dbReference type="InterPro" id="IPR027467">
    <property type="entry name" value="MopterinOxRdtase_cofactor_BS"/>
</dbReference>
<sequence>MKRRRFLKTLGGTSAGVALSSCTKIESLNKKIVTIIPAKEEVVVPKGVEKWVISSCGQCSGGCGIKVRLINERAVKIDGNPLHPVNQGTLCPKGQSGLQLLYNPDRLKSPLKRKGNRGANQWKKISWDEAAKLVVEKLKEIRTNGKAHQLTFLSGECGGLMKSLSKRFLESFGSPNYFDISGSMDGNDQGPSDSLFATQGIRKNPVYNLEKTKLILSFGSNFLESFSSPVQISQAYGYFRRERTGSRAKLIQIDSRLSVTGAKADEWIPTNPGTLGALALGLAYIIIKEDLYDKDFIDEDSFGFEDFKDDNGTLHQGFKRMVLDEYTSGVVSKITGVSTNNIIRLAREFATNKPAIAISDKIGIYDQIAIHCLNALCGNIDVEGGVLVPRDVPLKSLPPFKLDEISKKGLSMTRVDGSNPEQSSVFFNPFKFIIEANATGNPYKIDAIFIYNSNPLFTYPDKENLKKFFAEIPFILSFSSYLDETSEMADLILPDHTYLEKWEDVQTNTLNGYPVLGIRQPVVSKINDTMHTGDFLLKVSKEIGGPVAQALPWNDFKDFLSYSIEGIYENQSGNIFGPKFEEAWVRLLEKGGWSIPLHSSFEEFWKKVLEKGGWWDSMYYFNEWSRIFNTLSGKFEFYFQTLKNEVDKTKDERRKEIFKMLGGTKDKGKEDKIYMPHYEAKAETNGKSYPFYLNVYKLMSLSGLNVTNQPWLQGILAVNVPIKWNTWVEINPETAKKMAISEGDLVVVESIKRKIIVYAHLYEGAMPEVVNIPFGLGHSANGRWAKDIGKNPVSILEEFSDPLTGNFFKDYTRVKIYKA</sequence>
<dbReference type="PANTHER" id="PTHR43742:SF9">
    <property type="entry name" value="TETRATHIONATE REDUCTASE SUBUNIT A"/>
    <property type="match status" value="1"/>
</dbReference>
<evidence type="ECO:0000256" key="8">
    <source>
        <dbReference type="ARBA" id="ARBA00023014"/>
    </source>
</evidence>
<dbReference type="Gene3D" id="3.30.2070.10">
    <property type="entry name" value="Formate dehydrogenase/DMSO reductase"/>
    <property type="match status" value="1"/>
</dbReference>
<dbReference type="PROSITE" id="PS51669">
    <property type="entry name" value="4FE4S_MOW_BIS_MGD"/>
    <property type="match status" value="1"/>
</dbReference>
<dbReference type="Gene3D" id="3.40.228.10">
    <property type="entry name" value="Dimethylsulfoxide Reductase, domain 2"/>
    <property type="match status" value="1"/>
</dbReference>
<evidence type="ECO:0000256" key="3">
    <source>
        <dbReference type="ARBA" id="ARBA00022505"/>
    </source>
</evidence>
<dbReference type="InterPro" id="IPR009010">
    <property type="entry name" value="Asp_de-COase-like_dom_sf"/>
</dbReference>
<dbReference type="InterPro" id="IPR006657">
    <property type="entry name" value="MoPterin_dinucl-bd_dom"/>
</dbReference>
<dbReference type="SUPFAM" id="SSF53706">
    <property type="entry name" value="Formate dehydrogenase/DMSO reductase, domains 1-3"/>
    <property type="match status" value="1"/>
</dbReference>
<comment type="caution">
    <text evidence="10">The sequence shown here is derived from an EMBL/GenBank/DDBJ whole genome shotgun (WGS) entry which is preliminary data.</text>
</comment>
<evidence type="ECO:0000256" key="6">
    <source>
        <dbReference type="ARBA" id="ARBA00023002"/>
    </source>
</evidence>
<dbReference type="Pfam" id="PF01568">
    <property type="entry name" value="Molydop_binding"/>
    <property type="match status" value="1"/>
</dbReference>
<dbReference type="Proteomes" id="UP000178082">
    <property type="component" value="Unassembled WGS sequence"/>
</dbReference>
<proteinExistence type="inferred from homology"/>
<dbReference type="GO" id="GO:0043546">
    <property type="term" value="F:molybdopterin cofactor binding"/>
    <property type="evidence" value="ECO:0007669"/>
    <property type="project" value="InterPro"/>
</dbReference>
<evidence type="ECO:0000256" key="5">
    <source>
        <dbReference type="ARBA" id="ARBA00022729"/>
    </source>
</evidence>
<keyword evidence="2" id="KW-0004">4Fe-4S</keyword>
<dbReference type="GO" id="GO:0046872">
    <property type="term" value="F:metal ion binding"/>
    <property type="evidence" value="ECO:0007669"/>
    <property type="project" value="UniProtKB-KW"/>
</dbReference>
<evidence type="ECO:0000256" key="7">
    <source>
        <dbReference type="ARBA" id="ARBA00023004"/>
    </source>
</evidence>
<dbReference type="STRING" id="1817883.A3G31_01385"/>
<name>A0A1F7SQE5_9BACT</name>
<organism evidence="10 11">
    <name type="scientific">Candidatus Schekmanbacteria bacterium RIFCSPLOWO2_12_FULL_38_15</name>
    <dbReference type="NCBI Taxonomy" id="1817883"/>
    <lineage>
        <taxon>Bacteria</taxon>
        <taxon>Candidatus Schekmaniibacteriota</taxon>
    </lineage>
</organism>
<dbReference type="InterPro" id="IPR050612">
    <property type="entry name" value="Prok_Mopterin_Oxidored"/>
</dbReference>
<feature type="domain" description="4Fe-4S Mo/W bis-MGD-type" evidence="9">
    <location>
        <begin position="49"/>
        <end position="105"/>
    </location>
</feature>
<evidence type="ECO:0000256" key="2">
    <source>
        <dbReference type="ARBA" id="ARBA00022485"/>
    </source>
</evidence>
<dbReference type="SMART" id="SM00926">
    <property type="entry name" value="Molybdop_Fe4S4"/>
    <property type="match status" value="1"/>
</dbReference>
<dbReference type="GO" id="GO:0016491">
    <property type="term" value="F:oxidoreductase activity"/>
    <property type="evidence" value="ECO:0007669"/>
    <property type="project" value="UniProtKB-KW"/>
</dbReference>
<dbReference type="PROSITE" id="PS51257">
    <property type="entry name" value="PROKAR_LIPOPROTEIN"/>
    <property type="match status" value="1"/>
</dbReference>
<protein>
    <recommendedName>
        <fullName evidence="9">4Fe-4S Mo/W bis-MGD-type domain-containing protein</fullName>
    </recommendedName>
</protein>
<keyword evidence="6" id="KW-0560">Oxidoreductase</keyword>
<dbReference type="Pfam" id="PF04879">
    <property type="entry name" value="Molybdop_Fe4S4"/>
    <property type="match status" value="1"/>
</dbReference>
<evidence type="ECO:0000259" key="9">
    <source>
        <dbReference type="PROSITE" id="PS51669"/>
    </source>
</evidence>
<dbReference type="InterPro" id="IPR006656">
    <property type="entry name" value="Mopterin_OxRdtase"/>
</dbReference>
<evidence type="ECO:0000313" key="11">
    <source>
        <dbReference type="Proteomes" id="UP000178082"/>
    </source>
</evidence>
<dbReference type="GO" id="GO:0051539">
    <property type="term" value="F:4 iron, 4 sulfur cluster binding"/>
    <property type="evidence" value="ECO:0007669"/>
    <property type="project" value="UniProtKB-KW"/>
</dbReference>
<keyword evidence="5" id="KW-0732">Signal</keyword>
<keyword evidence="8" id="KW-0411">Iron-sulfur</keyword>
<dbReference type="PROSITE" id="PS00551">
    <property type="entry name" value="MOLYBDOPTERIN_PROK_1"/>
    <property type="match status" value="1"/>
</dbReference>